<accession>A0AAD7VA72</accession>
<dbReference type="InterPro" id="IPR036028">
    <property type="entry name" value="SH3-like_dom_sf"/>
</dbReference>
<sequence length="174" mass="19658">MSFSTEIPIPLLVNEGTKDSNHQSHDSVFNEGACYTALDCSISTTTTTTESEEREEHSTAPYSFDVEHPSELELPHVYARDFAYPEGTSLHYGIVDQKQQHQQQRRDSQVSLSSPDFTGCQARALYDFVPETEYEIGMNEGDIVWVQYRQCPGWLVADVQNETGLVPESYVDLL</sequence>
<evidence type="ECO:0000256" key="2">
    <source>
        <dbReference type="PROSITE-ProRule" id="PRU00192"/>
    </source>
</evidence>
<gene>
    <name evidence="4" type="ORF">O0I10_003859</name>
</gene>
<protein>
    <recommendedName>
        <fullName evidence="3">SH3 domain-containing protein</fullName>
    </recommendedName>
</protein>
<dbReference type="GeneID" id="83211272"/>
<dbReference type="Pfam" id="PF00018">
    <property type="entry name" value="SH3_1"/>
    <property type="match status" value="1"/>
</dbReference>
<dbReference type="InterPro" id="IPR001452">
    <property type="entry name" value="SH3_domain"/>
</dbReference>
<feature type="domain" description="SH3" evidence="3">
    <location>
        <begin position="117"/>
        <end position="174"/>
    </location>
</feature>
<comment type="caution">
    <text evidence="4">The sequence shown here is derived from an EMBL/GenBank/DDBJ whole genome shotgun (WGS) entry which is preliminary data.</text>
</comment>
<keyword evidence="5" id="KW-1185">Reference proteome</keyword>
<dbReference type="Proteomes" id="UP001234581">
    <property type="component" value="Unassembled WGS sequence"/>
</dbReference>
<evidence type="ECO:0000259" key="3">
    <source>
        <dbReference type="PROSITE" id="PS50002"/>
    </source>
</evidence>
<keyword evidence="1 2" id="KW-0728">SH3 domain</keyword>
<proteinExistence type="predicted"/>
<reference evidence="4 5" key="1">
    <citation type="submission" date="2023-03" db="EMBL/GenBank/DDBJ databases">
        <title>Genome sequence of Lichtheimia ornata CBS 291.66.</title>
        <authorList>
            <person name="Mohabir J.T."/>
            <person name="Shea T.P."/>
            <person name="Kurbessoian T."/>
            <person name="Berby B."/>
            <person name="Fontaine J."/>
            <person name="Livny J."/>
            <person name="Gnirke A."/>
            <person name="Stajich J.E."/>
            <person name="Cuomo C.A."/>
        </authorList>
    </citation>
    <scope>NUCLEOTIDE SEQUENCE [LARGE SCALE GENOMIC DNA]</scope>
    <source>
        <strain evidence="4">CBS 291.66</strain>
    </source>
</reference>
<evidence type="ECO:0000313" key="4">
    <source>
        <dbReference type="EMBL" id="KAJ8660401.1"/>
    </source>
</evidence>
<dbReference type="PROSITE" id="PS50002">
    <property type="entry name" value="SH3"/>
    <property type="match status" value="1"/>
</dbReference>
<evidence type="ECO:0000256" key="1">
    <source>
        <dbReference type="ARBA" id="ARBA00022443"/>
    </source>
</evidence>
<dbReference type="EMBL" id="JARTCD010000013">
    <property type="protein sequence ID" value="KAJ8660401.1"/>
    <property type="molecule type" value="Genomic_DNA"/>
</dbReference>
<evidence type="ECO:0000313" key="5">
    <source>
        <dbReference type="Proteomes" id="UP001234581"/>
    </source>
</evidence>
<dbReference type="RefSeq" id="XP_058345314.1">
    <property type="nucleotide sequence ID" value="XM_058483925.1"/>
</dbReference>
<dbReference type="SUPFAM" id="SSF50044">
    <property type="entry name" value="SH3-domain"/>
    <property type="match status" value="1"/>
</dbReference>
<dbReference type="AlphaFoldDB" id="A0AAD7VA72"/>
<organism evidence="4 5">
    <name type="scientific">Lichtheimia ornata</name>
    <dbReference type="NCBI Taxonomy" id="688661"/>
    <lineage>
        <taxon>Eukaryota</taxon>
        <taxon>Fungi</taxon>
        <taxon>Fungi incertae sedis</taxon>
        <taxon>Mucoromycota</taxon>
        <taxon>Mucoromycotina</taxon>
        <taxon>Mucoromycetes</taxon>
        <taxon>Mucorales</taxon>
        <taxon>Lichtheimiaceae</taxon>
        <taxon>Lichtheimia</taxon>
    </lineage>
</organism>
<dbReference type="SMART" id="SM00326">
    <property type="entry name" value="SH3"/>
    <property type="match status" value="1"/>
</dbReference>
<dbReference type="Gene3D" id="2.30.30.40">
    <property type="entry name" value="SH3 Domains"/>
    <property type="match status" value="1"/>
</dbReference>
<name>A0AAD7VA72_9FUNG</name>